<gene>
    <name evidence="1" type="ORF">CBW46_000185</name>
</gene>
<dbReference type="Proteomes" id="UP000214746">
    <property type="component" value="Unassembled WGS sequence"/>
</dbReference>
<dbReference type="AlphaFoldDB" id="A0A2W1NCN9"/>
<dbReference type="EMBL" id="NHRJ02000001">
    <property type="protein sequence ID" value="PZE22257.1"/>
    <property type="molecule type" value="Genomic_DNA"/>
</dbReference>
<evidence type="ECO:0000313" key="1">
    <source>
        <dbReference type="EMBL" id="PZE22257.1"/>
    </source>
</evidence>
<keyword evidence="2" id="KW-1185">Reference proteome</keyword>
<proteinExistence type="predicted"/>
<sequence length="98" mass="11679">MEQATTDTVKNFACFTLSSDKLLVFYLLTFVTTSESLCRSKLKNRCYFLNVELIIYCTRWTKGENEWRGMNNEQGRECLREVTMKNLTKFRKNKEENQ</sequence>
<evidence type="ECO:0000313" key="2">
    <source>
        <dbReference type="Proteomes" id="UP000214746"/>
    </source>
</evidence>
<protein>
    <submittedName>
        <fullName evidence="1">Uncharacterized protein</fullName>
    </submittedName>
</protein>
<accession>A0A2W1NCN9</accession>
<organism evidence="1 2">
    <name type="scientific">Paenibacillus xerothermodurans</name>
    <dbReference type="NCBI Taxonomy" id="1977292"/>
    <lineage>
        <taxon>Bacteria</taxon>
        <taxon>Bacillati</taxon>
        <taxon>Bacillota</taxon>
        <taxon>Bacilli</taxon>
        <taxon>Bacillales</taxon>
        <taxon>Paenibacillaceae</taxon>
        <taxon>Paenibacillus</taxon>
    </lineage>
</organism>
<comment type="caution">
    <text evidence="1">The sequence shown here is derived from an EMBL/GenBank/DDBJ whole genome shotgun (WGS) entry which is preliminary data.</text>
</comment>
<name>A0A2W1NCN9_PAEXE</name>
<reference evidence="1" key="1">
    <citation type="submission" date="2018-06" db="EMBL/GenBank/DDBJ databases">
        <title>Paenibacillus xerothermodurans sp. nov. an extremely dry heat resistant spore forming bacterium isolated from the soil of Cape Canaveral, Florida.</title>
        <authorList>
            <person name="Seuylemezian A."/>
            <person name="Kaur N."/>
            <person name="Patil P."/>
            <person name="Patil P."/>
            <person name="Mayilraj S."/>
            <person name="Vaishampayan P."/>
        </authorList>
    </citation>
    <scope>NUCLEOTIDE SEQUENCE [LARGE SCALE GENOMIC DNA]</scope>
    <source>
        <strain evidence="1">ATCC 27380</strain>
    </source>
</reference>